<proteinExistence type="predicted"/>
<dbReference type="GO" id="GO:0016853">
    <property type="term" value="F:isomerase activity"/>
    <property type="evidence" value="ECO:0007669"/>
    <property type="project" value="UniProtKB-KW"/>
</dbReference>
<dbReference type="EMBL" id="VWRR01000009">
    <property type="protein sequence ID" value="KAF6002785.1"/>
    <property type="molecule type" value="Genomic_DNA"/>
</dbReference>
<protein>
    <submittedName>
        <fullName evidence="2">Protein disulfide isomerase (PDI) protein</fullName>
    </submittedName>
</protein>
<sequence>MALILSERERMGAHALDAFVKQVLTKEIPSMTSRSSAASKTSETRKRQPSEARATTPQHGSSWGDFLGPECAENSKARFCVVLTQRNSSSLVEALSEKYLHDWCPFCRDPGACLASALEASPQCLGIPHSHS</sequence>
<organism evidence="2 3">
    <name type="scientific">Cyanidiococcus yangmingshanensis</name>
    <dbReference type="NCBI Taxonomy" id="2690220"/>
    <lineage>
        <taxon>Eukaryota</taxon>
        <taxon>Rhodophyta</taxon>
        <taxon>Bangiophyceae</taxon>
        <taxon>Cyanidiales</taxon>
        <taxon>Cyanidiaceae</taxon>
        <taxon>Cyanidiococcus</taxon>
    </lineage>
</organism>
<feature type="region of interest" description="Disordered" evidence="1">
    <location>
        <begin position="30"/>
        <end position="67"/>
    </location>
</feature>
<reference evidence="2 3" key="1">
    <citation type="journal article" date="2020" name="J. Phycol.">
        <title>Comparative genome analysis reveals Cyanidiococcus gen. nov., a new extremophilic red algal genus sister to Cyanidioschyzon (Cyanidioschyzonaceae, Rhodophyta).</title>
        <authorList>
            <person name="Liu S.-L."/>
            <person name="Chiang Y.-R."/>
            <person name="Yoon H.S."/>
            <person name="Fu H.-Y."/>
        </authorList>
    </citation>
    <scope>NUCLEOTIDE SEQUENCE [LARGE SCALE GENOMIC DNA]</scope>
    <source>
        <strain evidence="2 3">THAL066</strain>
    </source>
</reference>
<name>A0A7J7II61_9RHOD</name>
<comment type="caution">
    <text evidence="2">The sequence shown here is derived from an EMBL/GenBank/DDBJ whole genome shotgun (WGS) entry which is preliminary data.</text>
</comment>
<dbReference type="AlphaFoldDB" id="A0A7J7II61"/>
<feature type="compositionally biased region" description="Polar residues" evidence="1">
    <location>
        <begin position="30"/>
        <end position="41"/>
    </location>
</feature>
<keyword evidence="3" id="KW-1185">Reference proteome</keyword>
<dbReference type="Proteomes" id="UP000530660">
    <property type="component" value="Unassembled WGS sequence"/>
</dbReference>
<evidence type="ECO:0000256" key="1">
    <source>
        <dbReference type="SAM" id="MobiDB-lite"/>
    </source>
</evidence>
<keyword evidence="2" id="KW-0413">Isomerase</keyword>
<accession>A0A7J7II61</accession>
<evidence type="ECO:0000313" key="2">
    <source>
        <dbReference type="EMBL" id="KAF6002785.1"/>
    </source>
</evidence>
<evidence type="ECO:0000313" key="3">
    <source>
        <dbReference type="Proteomes" id="UP000530660"/>
    </source>
</evidence>
<gene>
    <name evidence="2" type="primary">MPD1</name>
    <name evidence="2" type="ORF">F1559_003505</name>
</gene>